<dbReference type="InterPro" id="IPR029045">
    <property type="entry name" value="ClpP/crotonase-like_dom_sf"/>
</dbReference>
<dbReference type="InterPro" id="IPR051683">
    <property type="entry name" value="Enoyl-CoA_Hydratase/Isomerase"/>
</dbReference>
<reference evidence="3" key="1">
    <citation type="submission" date="2021-01" db="EMBL/GenBank/DDBJ databases">
        <title>Whole genome shotgun sequence of Rhizocola hellebori NBRC 109834.</title>
        <authorList>
            <person name="Komaki H."/>
            <person name="Tamura T."/>
        </authorList>
    </citation>
    <scope>NUCLEOTIDE SEQUENCE</scope>
    <source>
        <strain evidence="3">NBRC 109834</strain>
    </source>
</reference>
<comment type="similarity">
    <text evidence="1 2">Belongs to the enoyl-CoA hydratase/isomerase family.</text>
</comment>
<dbReference type="Gene3D" id="1.10.12.10">
    <property type="entry name" value="Lyase 2-enoyl-coa Hydratase, Chain A, domain 2"/>
    <property type="match status" value="1"/>
</dbReference>
<sequence>MTGTLTVQTAGPVATIRIDHHAKRNAMTAAMWRSLPVLLAQLQDDPQVRAVVLTGAGDTFCAGADIADLATIGTETAGDNLAVAAEEALAGFAKPTIAQIRGDCVGGGCQLALACDIRLAAHDARFGITPAKLGVVYPATSIRRLVNVAGLSTAQWLLLTAELLDATQAQQLRLVHELCPADTLQQRTADVAATLASRSLLSQVAMKQMMADPQLPAAQVQAWMDQVRDSGEAAEGAAAFLQRRAPRFPWTPHR</sequence>
<dbReference type="Pfam" id="PF00378">
    <property type="entry name" value="ECH_1"/>
    <property type="match status" value="1"/>
</dbReference>
<dbReference type="InterPro" id="IPR018376">
    <property type="entry name" value="Enoyl-CoA_hyd/isom_CS"/>
</dbReference>
<accession>A0A8J3VFD0</accession>
<dbReference type="PANTHER" id="PTHR42964:SF1">
    <property type="entry name" value="POLYKETIDE BIOSYNTHESIS ENOYL-COA HYDRATASE PKSH-RELATED"/>
    <property type="match status" value="1"/>
</dbReference>
<dbReference type="InterPro" id="IPR001753">
    <property type="entry name" value="Enoyl-CoA_hydra/iso"/>
</dbReference>
<comment type="caution">
    <text evidence="3">The sequence shown here is derived from an EMBL/GenBank/DDBJ whole genome shotgun (WGS) entry which is preliminary data.</text>
</comment>
<gene>
    <name evidence="3" type="ORF">Rhe02_21730</name>
</gene>
<dbReference type="AlphaFoldDB" id="A0A8J3VFD0"/>
<dbReference type="InterPro" id="IPR014748">
    <property type="entry name" value="Enoyl-CoA_hydra_C"/>
</dbReference>
<keyword evidence="4" id="KW-1185">Reference proteome</keyword>
<dbReference type="Proteomes" id="UP000612899">
    <property type="component" value="Unassembled WGS sequence"/>
</dbReference>
<dbReference type="RefSeq" id="WP_203908005.1">
    <property type="nucleotide sequence ID" value="NZ_BONY01000011.1"/>
</dbReference>
<dbReference type="GO" id="GO:0008300">
    <property type="term" value="P:isoprenoid catabolic process"/>
    <property type="evidence" value="ECO:0007669"/>
    <property type="project" value="TreeGrafter"/>
</dbReference>
<evidence type="ECO:0000313" key="3">
    <source>
        <dbReference type="EMBL" id="GIH04106.1"/>
    </source>
</evidence>
<proteinExistence type="inferred from homology"/>
<dbReference type="PROSITE" id="PS00166">
    <property type="entry name" value="ENOYL_COA_HYDRATASE"/>
    <property type="match status" value="1"/>
</dbReference>
<dbReference type="GO" id="GO:0003824">
    <property type="term" value="F:catalytic activity"/>
    <property type="evidence" value="ECO:0007669"/>
    <property type="project" value="InterPro"/>
</dbReference>
<dbReference type="SUPFAM" id="SSF52096">
    <property type="entry name" value="ClpP/crotonase"/>
    <property type="match status" value="1"/>
</dbReference>
<name>A0A8J3VFD0_9ACTN</name>
<organism evidence="3 4">
    <name type="scientific">Rhizocola hellebori</name>
    <dbReference type="NCBI Taxonomy" id="1392758"/>
    <lineage>
        <taxon>Bacteria</taxon>
        <taxon>Bacillati</taxon>
        <taxon>Actinomycetota</taxon>
        <taxon>Actinomycetes</taxon>
        <taxon>Micromonosporales</taxon>
        <taxon>Micromonosporaceae</taxon>
        <taxon>Rhizocola</taxon>
    </lineage>
</organism>
<dbReference type="Gene3D" id="3.90.226.10">
    <property type="entry name" value="2-enoyl-CoA Hydratase, Chain A, domain 1"/>
    <property type="match status" value="1"/>
</dbReference>
<dbReference type="CDD" id="cd06558">
    <property type="entry name" value="crotonase-like"/>
    <property type="match status" value="1"/>
</dbReference>
<protein>
    <submittedName>
        <fullName evidence="3">Enoyl-CoA hydratase</fullName>
    </submittedName>
</protein>
<evidence type="ECO:0000313" key="4">
    <source>
        <dbReference type="Proteomes" id="UP000612899"/>
    </source>
</evidence>
<evidence type="ECO:0000256" key="2">
    <source>
        <dbReference type="RuleBase" id="RU003707"/>
    </source>
</evidence>
<evidence type="ECO:0000256" key="1">
    <source>
        <dbReference type="ARBA" id="ARBA00005254"/>
    </source>
</evidence>
<dbReference type="EMBL" id="BONY01000011">
    <property type="protein sequence ID" value="GIH04106.1"/>
    <property type="molecule type" value="Genomic_DNA"/>
</dbReference>
<dbReference type="PANTHER" id="PTHR42964">
    <property type="entry name" value="ENOYL-COA HYDRATASE"/>
    <property type="match status" value="1"/>
</dbReference>